<feature type="domain" description="Mce/MlaD" evidence="3">
    <location>
        <begin position="40"/>
        <end position="118"/>
    </location>
</feature>
<evidence type="ECO:0000313" key="5">
    <source>
        <dbReference type="Proteomes" id="UP001597557"/>
    </source>
</evidence>
<feature type="coiled-coil region" evidence="1">
    <location>
        <begin position="235"/>
        <end position="262"/>
    </location>
</feature>
<evidence type="ECO:0000313" key="4">
    <source>
        <dbReference type="EMBL" id="MFD2870992.1"/>
    </source>
</evidence>
<keyword evidence="2" id="KW-0812">Transmembrane</keyword>
<gene>
    <name evidence="4" type="ORF">ACFS5N_00850</name>
</gene>
<feature type="transmembrane region" description="Helical" evidence="2">
    <location>
        <begin position="12"/>
        <end position="31"/>
    </location>
</feature>
<keyword evidence="1" id="KW-0175">Coiled coil</keyword>
<dbReference type="PANTHER" id="PTHR33371">
    <property type="entry name" value="INTERMEMBRANE PHOSPHOLIPID TRANSPORT SYSTEM BINDING PROTEIN MLAD-RELATED"/>
    <property type="match status" value="1"/>
</dbReference>
<dbReference type="Pfam" id="PF02470">
    <property type="entry name" value="MlaD"/>
    <property type="match status" value="1"/>
</dbReference>
<evidence type="ECO:0000256" key="1">
    <source>
        <dbReference type="SAM" id="Coils"/>
    </source>
</evidence>
<dbReference type="InterPro" id="IPR052336">
    <property type="entry name" value="MlaD_Phospholipid_Transporter"/>
</dbReference>
<keyword evidence="2" id="KW-1133">Transmembrane helix</keyword>
<reference evidence="5" key="1">
    <citation type="journal article" date="2019" name="Int. J. Syst. Evol. Microbiol.">
        <title>The Global Catalogue of Microorganisms (GCM) 10K type strain sequencing project: providing services to taxonomists for standard genome sequencing and annotation.</title>
        <authorList>
            <consortium name="The Broad Institute Genomics Platform"/>
            <consortium name="The Broad Institute Genome Sequencing Center for Infectious Disease"/>
            <person name="Wu L."/>
            <person name="Ma J."/>
        </authorList>
    </citation>
    <scope>NUCLEOTIDE SEQUENCE [LARGE SCALE GENOMIC DNA]</scope>
    <source>
        <strain evidence="5">KCTC 22437</strain>
    </source>
</reference>
<organism evidence="4 5">
    <name type="scientific">Mucilaginibacter ximonensis</name>
    <dbReference type="NCBI Taxonomy" id="538021"/>
    <lineage>
        <taxon>Bacteria</taxon>
        <taxon>Pseudomonadati</taxon>
        <taxon>Bacteroidota</taxon>
        <taxon>Sphingobacteriia</taxon>
        <taxon>Sphingobacteriales</taxon>
        <taxon>Sphingobacteriaceae</taxon>
        <taxon>Mucilaginibacter</taxon>
    </lineage>
</organism>
<evidence type="ECO:0000256" key="2">
    <source>
        <dbReference type="SAM" id="Phobius"/>
    </source>
</evidence>
<proteinExistence type="predicted"/>
<evidence type="ECO:0000259" key="3">
    <source>
        <dbReference type="Pfam" id="PF02470"/>
    </source>
</evidence>
<dbReference type="EMBL" id="JBHUPD010000001">
    <property type="protein sequence ID" value="MFD2870992.1"/>
    <property type="molecule type" value="Genomic_DNA"/>
</dbReference>
<comment type="caution">
    <text evidence="4">The sequence shown here is derived from an EMBL/GenBank/DDBJ whole genome shotgun (WGS) entry which is preliminary data.</text>
</comment>
<accession>A0ABW5Y7Z9</accession>
<keyword evidence="5" id="KW-1185">Reference proteome</keyword>
<name>A0ABW5Y7Z9_9SPHI</name>
<dbReference type="Proteomes" id="UP001597557">
    <property type="component" value="Unassembled WGS sequence"/>
</dbReference>
<protein>
    <submittedName>
        <fullName evidence="4">MlaD family protein</fullName>
    </submittedName>
</protein>
<keyword evidence="2" id="KW-0472">Membrane</keyword>
<dbReference type="InterPro" id="IPR003399">
    <property type="entry name" value="Mce/MlaD"/>
</dbReference>
<sequence>MEKAENKRAITVGLFLGLGLLVFLLGVFTLGSQSKSFSKSIHISAVFDDVAGLKTGNSVWFSGVKVGSITKIKFIGPGQVNVVMAVDEASQQYVHRNAGVHIGSDGLIGNKIIVIDGGSPQAPIVEDGDVLQAEKMTSTDDMLKVLQQNNQNLLSITSDFKMLSRKILQGKGTVGTLMADSVVGNQFKTAMNNFEHTSASASRLAGQLEKFSTKMNTKGGLADKLLTDTATFATIKAATTQLKAAADNANVLTQNLKTASDKMNRTDNAIGVLLNDPKSAAKLQSTFDNLQQGSIKLNDDLEAAQHNFLLRGFFKDRAKAKADSIKKANKN</sequence>
<dbReference type="PANTHER" id="PTHR33371:SF4">
    <property type="entry name" value="INTERMEMBRANE PHOSPHOLIPID TRANSPORT SYSTEM BINDING PROTEIN MLAD"/>
    <property type="match status" value="1"/>
</dbReference>
<dbReference type="RefSeq" id="WP_377181226.1">
    <property type="nucleotide sequence ID" value="NZ_JBHUPD010000001.1"/>
</dbReference>